<dbReference type="Proteomes" id="UP000176752">
    <property type="component" value="Unassembled WGS sequence"/>
</dbReference>
<evidence type="ECO:0000313" key="1">
    <source>
        <dbReference type="EMBL" id="OGZ17677.1"/>
    </source>
</evidence>
<protein>
    <recommendedName>
        <fullName evidence="3">30S ribosomal protein S21</fullName>
    </recommendedName>
</protein>
<sequence>MALEIKRQPKETSQSLVHRFSRRVKGSGILLRARKIRFRKRKKSHCAKKVAALRREELKKEYKKLEKLGK</sequence>
<gene>
    <name evidence="1" type="ORF">A2Z78_00350</name>
</gene>
<evidence type="ECO:0008006" key="3">
    <source>
        <dbReference type="Google" id="ProtNLM"/>
    </source>
</evidence>
<name>A0A1G2DVT2_9BACT</name>
<reference evidence="1 2" key="1">
    <citation type="journal article" date="2016" name="Nat. Commun.">
        <title>Thousands of microbial genomes shed light on interconnected biogeochemical processes in an aquifer system.</title>
        <authorList>
            <person name="Anantharaman K."/>
            <person name="Brown C.T."/>
            <person name="Hug L.A."/>
            <person name="Sharon I."/>
            <person name="Castelle C.J."/>
            <person name="Probst A.J."/>
            <person name="Thomas B.C."/>
            <person name="Singh A."/>
            <person name="Wilkins M.J."/>
            <person name="Karaoz U."/>
            <person name="Brodie E.L."/>
            <person name="Williams K.H."/>
            <person name="Hubbard S.S."/>
            <person name="Banfield J.F."/>
        </authorList>
    </citation>
    <scope>NUCLEOTIDE SEQUENCE [LARGE SCALE GENOMIC DNA]</scope>
</reference>
<comment type="caution">
    <text evidence="1">The sequence shown here is derived from an EMBL/GenBank/DDBJ whole genome shotgun (WGS) entry which is preliminary data.</text>
</comment>
<evidence type="ECO:0000313" key="2">
    <source>
        <dbReference type="Proteomes" id="UP000176752"/>
    </source>
</evidence>
<dbReference type="STRING" id="1801660.A2Z78_00350"/>
<accession>A0A1G2DVT2</accession>
<dbReference type="AlphaFoldDB" id="A0A1G2DVT2"/>
<proteinExistence type="predicted"/>
<dbReference type="EMBL" id="MHLV01000017">
    <property type="protein sequence ID" value="OGZ17677.1"/>
    <property type="molecule type" value="Genomic_DNA"/>
</dbReference>
<organism evidence="1 2">
    <name type="scientific">Candidatus Nealsonbacteria bacterium RBG_13_36_15</name>
    <dbReference type="NCBI Taxonomy" id="1801660"/>
    <lineage>
        <taxon>Bacteria</taxon>
        <taxon>Candidatus Nealsoniibacteriota</taxon>
    </lineage>
</organism>